<protein>
    <submittedName>
        <fullName evidence="15">Site-2 protease family protein</fullName>
    </submittedName>
</protein>
<comment type="subcellular location">
    <subcellularLocation>
        <location evidence="2">Cell membrane</location>
        <topology evidence="2">Multi-pass membrane protein</topology>
    </subcellularLocation>
</comment>
<dbReference type="GO" id="GO:0006508">
    <property type="term" value="P:proteolysis"/>
    <property type="evidence" value="ECO:0007669"/>
    <property type="project" value="UniProtKB-KW"/>
</dbReference>
<evidence type="ECO:0000313" key="15">
    <source>
        <dbReference type="EMBL" id="MCC0179100.1"/>
    </source>
</evidence>
<dbReference type="Pfam" id="PF02163">
    <property type="entry name" value="Peptidase_M50"/>
    <property type="match status" value="2"/>
</dbReference>
<evidence type="ECO:0000256" key="9">
    <source>
        <dbReference type="ARBA" id="ARBA00022833"/>
    </source>
</evidence>
<dbReference type="CDD" id="cd06158">
    <property type="entry name" value="S2P-M50_like_1"/>
    <property type="match status" value="1"/>
</dbReference>
<feature type="transmembrane region" description="Helical" evidence="13">
    <location>
        <begin position="170"/>
        <end position="199"/>
    </location>
</feature>
<evidence type="ECO:0000256" key="12">
    <source>
        <dbReference type="ARBA" id="ARBA00023136"/>
    </source>
</evidence>
<dbReference type="InterPro" id="IPR008915">
    <property type="entry name" value="Peptidase_M50"/>
</dbReference>
<feature type="transmembrane region" description="Helical" evidence="13">
    <location>
        <begin position="127"/>
        <end position="149"/>
    </location>
</feature>
<dbReference type="GO" id="GO:0008237">
    <property type="term" value="F:metallopeptidase activity"/>
    <property type="evidence" value="ECO:0007669"/>
    <property type="project" value="UniProtKB-KW"/>
</dbReference>
<keyword evidence="8" id="KW-0378">Hydrolase</keyword>
<evidence type="ECO:0000256" key="6">
    <source>
        <dbReference type="ARBA" id="ARBA00022692"/>
    </source>
</evidence>
<comment type="similarity">
    <text evidence="3">Belongs to the peptidase M50B family.</text>
</comment>
<comment type="caution">
    <text evidence="15">The sequence shown here is derived from an EMBL/GenBank/DDBJ whole genome shotgun (WGS) entry which is preliminary data.</text>
</comment>
<accession>A0A964BTA9</accession>
<evidence type="ECO:0000256" key="7">
    <source>
        <dbReference type="ARBA" id="ARBA00022723"/>
    </source>
</evidence>
<name>A0A964BTA9_9CYAN</name>
<evidence type="ECO:0000256" key="8">
    <source>
        <dbReference type="ARBA" id="ARBA00022801"/>
    </source>
</evidence>
<feature type="transmembrane region" description="Helical" evidence="13">
    <location>
        <begin position="12"/>
        <end position="37"/>
    </location>
</feature>
<sequence length="200" mass="22167">MFLQYLSSDPIFYLRVVTILIISISLHELGHGIAAIFQGDDTPVIKGHMTMNPLVHMGIHSIFFLLLAGIAWGQMPVNPSKFRHPKWGSILVSAAGPLTNIALGMLAMLVINLSLYFDWNKIVSLEFFYIIARFNFVLCLFNLIPIPPLDGYHVASEIIPEMKALGRSKIGLALFMILFISGIGGELFSLADIIVRALII</sequence>
<keyword evidence="6 13" id="KW-0812">Transmembrane</keyword>
<dbReference type="GO" id="GO:0046872">
    <property type="term" value="F:metal ion binding"/>
    <property type="evidence" value="ECO:0007669"/>
    <property type="project" value="UniProtKB-KW"/>
</dbReference>
<feature type="transmembrane region" description="Helical" evidence="13">
    <location>
        <begin position="87"/>
        <end position="115"/>
    </location>
</feature>
<keyword evidence="5 15" id="KW-0645">Protease</keyword>
<dbReference type="InterPro" id="IPR052348">
    <property type="entry name" value="Metallopeptidase_M50B"/>
</dbReference>
<evidence type="ECO:0000256" key="2">
    <source>
        <dbReference type="ARBA" id="ARBA00004651"/>
    </source>
</evidence>
<keyword evidence="11" id="KW-0482">Metalloprotease</keyword>
<evidence type="ECO:0000256" key="5">
    <source>
        <dbReference type="ARBA" id="ARBA00022670"/>
    </source>
</evidence>
<gene>
    <name evidence="15" type="ORF">I4641_19205</name>
</gene>
<dbReference type="RefSeq" id="WP_229642198.1">
    <property type="nucleotide sequence ID" value="NZ_JADWDC010000067.1"/>
</dbReference>
<evidence type="ECO:0000256" key="10">
    <source>
        <dbReference type="ARBA" id="ARBA00022989"/>
    </source>
</evidence>
<dbReference type="Proteomes" id="UP000729733">
    <property type="component" value="Unassembled WGS sequence"/>
</dbReference>
<reference evidence="15" key="1">
    <citation type="journal article" date="2021" name="Antonie Van Leeuwenhoek">
        <title>Draft genome and description of Waterburya agarophytonicola gen. nov. sp. nov. (Pleurocapsales, Cyanobacteria): a seaweed symbiont.</title>
        <authorList>
            <person name="Bonthond G."/>
            <person name="Shalygin S."/>
            <person name="Bayer T."/>
            <person name="Weinberger F."/>
        </authorList>
    </citation>
    <scope>NUCLEOTIDE SEQUENCE</scope>
    <source>
        <strain evidence="15">KI4</strain>
    </source>
</reference>
<proteinExistence type="inferred from homology"/>
<keyword evidence="9" id="KW-0862">Zinc</keyword>
<evidence type="ECO:0000256" key="13">
    <source>
        <dbReference type="SAM" id="Phobius"/>
    </source>
</evidence>
<evidence type="ECO:0000313" key="16">
    <source>
        <dbReference type="Proteomes" id="UP000729733"/>
    </source>
</evidence>
<evidence type="ECO:0000256" key="3">
    <source>
        <dbReference type="ARBA" id="ARBA00007931"/>
    </source>
</evidence>
<evidence type="ECO:0000259" key="14">
    <source>
        <dbReference type="Pfam" id="PF02163"/>
    </source>
</evidence>
<organism evidence="15 16">
    <name type="scientific">Waterburya agarophytonicola KI4</name>
    <dbReference type="NCBI Taxonomy" id="2874699"/>
    <lineage>
        <taxon>Bacteria</taxon>
        <taxon>Bacillati</taxon>
        <taxon>Cyanobacteriota</taxon>
        <taxon>Cyanophyceae</taxon>
        <taxon>Pleurocapsales</taxon>
        <taxon>Hyellaceae</taxon>
        <taxon>Waterburya</taxon>
        <taxon>Waterburya agarophytonicola</taxon>
    </lineage>
</organism>
<feature type="domain" description="Peptidase M50" evidence="14">
    <location>
        <begin position="17"/>
        <end position="111"/>
    </location>
</feature>
<keyword evidence="10 13" id="KW-1133">Transmembrane helix</keyword>
<feature type="transmembrane region" description="Helical" evidence="13">
    <location>
        <begin position="57"/>
        <end position="75"/>
    </location>
</feature>
<dbReference type="AlphaFoldDB" id="A0A964BTA9"/>
<dbReference type="PANTHER" id="PTHR35864">
    <property type="entry name" value="ZINC METALLOPROTEASE MJ0611-RELATED"/>
    <property type="match status" value="1"/>
</dbReference>
<keyword evidence="4" id="KW-1003">Cell membrane</keyword>
<keyword evidence="12 13" id="KW-0472">Membrane</keyword>
<keyword evidence="7" id="KW-0479">Metal-binding</keyword>
<evidence type="ECO:0000256" key="4">
    <source>
        <dbReference type="ARBA" id="ARBA00022475"/>
    </source>
</evidence>
<dbReference type="PANTHER" id="PTHR35864:SF1">
    <property type="entry name" value="ZINC METALLOPROTEASE YWHC-RELATED"/>
    <property type="match status" value="1"/>
</dbReference>
<feature type="domain" description="Peptidase M50" evidence="14">
    <location>
        <begin position="124"/>
        <end position="163"/>
    </location>
</feature>
<evidence type="ECO:0000256" key="11">
    <source>
        <dbReference type="ARBA" id="ARBA00023049"/>
    </source>
</evidence>
<keyword evidence="16" id="KW-1185">Reference proteome</keyword>
<comment type="cofactor">
    <cofactor evidence="1">
        <name>Zn(2+)</name>
        <dbReference type="ChEBI" id="CHEBI:29105"/>
    </cofactor>
</comment>
<evidence type="ECO:0000256" key="1">
    <source>
        <dbReference type="ARBA" id="ARBA00001947"/>
    </source>
</evidence>
<dbReference type="GO" id="GO:0005886">
    <property type="term" value="C:plasma membrane"/>
    <property type="evidence" value="ECO:0007669"/>
    <property type="project" value="UniProtKB-SubCell"/>
</dbReference>
<dbReference type="InterPro" id="IPR044537">
    <property type="entry name" value="Rip2-like"/>
</dbReference>
<dbReference type="EMBL" id="JADWDC010000067">
    <property type="protein sequence ID" value="MCC0179100.1"/>
    <property type="molecule type" value="Genomic_DNA"/>
</dbReference>